<gene>
    <name evidence="1" type="ORF">SULYE_0397</name>
</gene>
<dbReference type="RefSeq" id="WP_007545934.1">
    <property type="nucleotide sequence ID" value="NZ_ABZS01000025.1"/>
</dbReference>
<evidence type="ECO:0000313" key="1">
    <source>
        <dbReference type="EMBL" id="EEP61093.1"/>
    </source>
</evidence>
<proteinExistence type="predicted"/>
<dbReference type="EMBL" id="ABZS01000025">
    <property type="protein sequence ID" value="EEP61093.1"/>
    <property type="molecule type" value="Genomic_DNA"/>
</dbReference>
<comment type="caution">
    <text evidence="1">The sequence shown here is derived from an EMBL/GenBank/DDBJ whole genome shotgun (WGS) entry which is preliminary data.</text>
</comment>
<sequence>MDSDNDLEQLFEELKIYETLWSKDVEKGFLKRYLKKYGPDSLFYKIKENDKIRYYTYYPSSIAKNLKKKDTIQSRNALIGEFTEKFVKYLFSKTELVSKKKLYIVNNAICPELGLTANSPADIVVSSRNERILNKNDIYLIGEVKMSLVWNWSFNPDDNSLTEEGDFTSHIGQPSLLRSDSVLKAIGKAVNIRLYNFEEVIPIVIICNTPIQSSYLEKINNLFSKYFIHGILSLNPYLKNVYGNYIHNTKTGSVVTIENLSQLNDKISKFIKERESKKKIIIKAIDGNFREELKKEIRYIKDTEEAIDLVLKRLGI</sequence>
<reference evidence="1 2" key="1">
    <citation type="submission" date="2009-04" db="EMBL/GenBank/DDBJ databases">
        <authorList>
            <person name="Reysenbach A.-L."/>
            <person name="Heidelberg J.F."/>
            <person name="Nelson W.C."/>
        </authorList>
    </citation>
    <scope>NUCLEOTIDE SEQUENCE [LARGE SCALE GENOMIC DNA]</scope>
    <source>
        <strain evidence="1 2">SS-5</strain>
    </source>
</reference>
<dbReference type="Proteomes" id="UP000005540">
    <property type="component" value="Unassembled WGS sequence"/>
</dbReference>
<keyword evidence="2" id="KW-1185">Reference proteome</keyword>
<accession>C4FIL2</accession>
<dbReference type="AlphaFoldDB" id="C4FIL2"/>
<dbReference type="OrthoDB" id="378736at2"/>
<protein>
    <submittedName>
        <fullName evidence="1">Uncharacterized protein</fullName>
    </submittedName>
</protein>
<evidence type="ECO:0000313" key="2">
    <source>
        <dbReference type="Proteomes" id="UP000005540"/>
    </source>
</evidence>
<organism evidence="1 2">
    <name type="scientific">Sulfurihydrogenibium yellowstonense SS-5</name>
    <dbReference type="NCBI Taxonomy" id="432331"/>
    <lineage>
        <taxon>Bacteria</taxon>
        <taxon>Pseudomonadati</taxon>
        <taxon>Aquificota</taxon>
        <taxon>Aquificia</taxon>
        <taxon>Aquificales</taxon>
        <taxon>Hydrogenothermaceae</taxon>
        <taxon>Sulfurihydrogenibium</taxon>
    </lineage>
</organism>
<name>C4FIL2_9AQUI</name>